<keyword evidence="2 6" id="KW-0378">Hydrolase</keyword>
<organism evidence="6">
    <name type="scientific">Symploca sp. SIO1C4</name>
    <dbReference type="NCBI Taxonomy" id="2607765"/>
    <lineage>
        <taxon>Bacteria</taxon>
        <taxon>Bacillati</taxon>
        <taxon>Cyanobacteriota</taxon>
        <taxon>Cyanophyceae</taxon>
        <taxon>Coleofasciculales</taxon>
        <taxon>Coleofasciculaceae</taxon>
        <taxon>Symploca</taxon>
    </lineage>
</organism>
<keyword evidence="1" id="KW-0547">Nucleotide-binding</keyword>
<dbReference type="InterPro" id="IPR036144">
    <property type="entry name" value="RibA-like_sf"/>
</dbReference>
<gene>
    <name evidence="6" type="ORF">F6J89_06095</name>
</gene>
<dbReference type="NCBIfam" id="NF005536">
    <property type="entry name" value="PRK07198.1"/>
    <property type="match status" value="1"/>
</dbReference>
<dbReference type="Pfam" id="PF12471">
    <property type="entry name" value="GTP_CH_N"/>
    <property type="match status" value="1"/>
</dbReference>
<dbReference type="Pfam" id="PF00925">
    <property type="entry name" value="GTP_cyclohydro2"/>
    <property type="match status" value="1"/>
</dbReference>
<protein>
    <submittedName>
        <fullName evidence="6">GTP cyclohydrolase II</fullName>
        <ecNumber evidence="6">3.5.4.25</ecNumber>
    </submittedName>
</protein>
<accession>A0A6B3NB04</accession>
<evidence type="ECO:0000256" key="2">
    <source>
        <dbReference type="ARBA" id="ARBA00022801"/>
    </source>
</evidence>
<evidence type="ECO:0000256" key="1">
    <source>
        <dbReference type="ARBA" id="ARBA00022741"/>
    </source>
</evidence>
<dbReference type="GO" id="GO:0003935">
    <property type="term" value="F:GTP cyclohydrolase II activity"/>
    <property type="evidence" value="ECO:0007669"/>
    <property type="project" value="UniProtKB-EC"/>
</dbReference>
<dbReference type="UniPathway" id="UPA00275"/>
<feature type="domain" description="GTP cyclohydrolase II" evidence="4">
    <location>
        <begin position="230"/>
        <end position="377"/>
    </location>
</feature>
<dbReference type="PANTHER" id="PTHR47259">
    <property type="match status" value="1"/>
</dbReference>
<dbReference type="EC" id="3.5.4.25" evidence="6"/>
<evidence type="ECO:0000313" key="6">
    <source>
        <dbReference type="EMBL" id="NER27204.1"/>
    </source>
</evidence>
<proteinExistence type="predicted"/>
<reference evidence="6" key="1">
    <citation type="submission" date="2019-11" db="EMBL/GenBank/DDBJ databases">
        <title>Genomic insights into an expanded diversity of filamentous marine cyanobacteria reveals the extraordinary biosynthetic potential of Moorea and Okeania.</title>
        <authorList>
            <person name="Ferreira Leao T."/>
            <person name="Wang M."/>
            <person name="Moss N."/>
            <person name="Da Silva R."/>
            <person name="Sanders J."/>
            <person name="Nurk S."/>
            <person name="Gurevich A."/>
            <person name="Humphrey G."/>
            <person name="Reher R."/>
            <person name="Zhu Q."/>
            <person name="Belda-Ferre P."/>
            <person name="Glukhov E."/>
            <person name="Rex R."/>
            <person name="Dorrestein P.C."/>
            <person name="Knight R."/>
            <person name="Pevzner P."/>
            <person name="Gerwick W.H."/>
            <person name="Gerwick L."/>
        </authorList>
    </citation>
    <scope>NUCLEOTIDE SEQUENCE</scope>
    <source>
        <strain evidence="6">SIO1C4</strain>
    </source>
</reference>
<dbReference type="GO" id="GO:0009231">
    <property type="term" value="P:riboflavin biosynthetic process"/>
    <property type="evidence" value="ECO:0007669"/>
    <property type="project" value="UniProtKB-UniPathway"/>
</dbReference>
<evidence type="ECO:0000256" key="3">
    <source>
        <dbReference type="ARBA" id="ARBA00023134"/>
    </source>
</evidence>
<keyword evidence="3" id="KW-0342">GTP-binding</keyword>
<dbReference type="SUPFAM" id="SSF142695">
    <property type="entry name" value="RibA-like"/>
    <property type="match status" value="1"/>
</dbReference>
<dbReference type="InterPro" id="IPR000926">
    <property type="entry name" value="RibA"/>
</dbReference>
<dbReference type="GO" id="GO:0005525">
    <property type="term" value="F:GTP binding"/>
    <property type="evidence" value="ECO:0007669"/>
    <property type="project" value="UniProtKB-KW"/>
</dbReference>
<dbReference type="AlphaFoldDB" id="A0A6B3NB04"/>
<sequence length="422" mass="46031">MQQTNIITKPKHIVLTSHPGRYSTKSLPIRWGDSSPSQRGPIVGTLRNQAHRNVIGTHSGSYSIYRALAVASGALQPNHLADLTNTAPTTVIGPHPSWADGNRIVSLDPFGAMVHEAYADLYEQGYDIRPTIAVTQAHIKMPELQDAIAKGNLLRDGKVVKSDGSLVVNKVAIDPVWYLPGVANRLNVEESDLRHALFQQTGGMFPELVTRPDLQVFLPPIGGITVYLLGDIAAITDPKRQVAVRVHDECNGSDVFGSDICTCRPYLVHGLEVCAKTAQDGGAGVLVYFRKEGRALGEVTKFLVYNARKRQQGGDSADAYFNRTECVAGVQDMRFQELMPDVLHWLGITQIDRFISMSDMKYNAIVNSGIKIVKRIPIPEELIPADAQVEIAAKTAAGYYSEKNAPDDIALASIKGRSLLPS</sequence>
<evidence type="ECO:0000259" key="4">
    <source>
        <dbReference type="Pfam" id="PF00925"/>
    </source>
</evidence>
<dbReference type="InterPro" id="IPR032677">
    <property type="entry name" value="GTP_cyclohydro_II"/>
</dbReference>
<dbReference type="InterPro" id="IPR022163">
    <property type="entry name" value="GTP_CH_N"/>
</dbReference>
<dbReference type="Gene3D" id="3.40.50.10990">
    <property type="entry name" value="GTP cyclohydrolase II"/>
    <property type="match status" value="1"/>
</dbReference>
<dbReference type="CDD" id="cd00641">
    <property type="entry name" value="GTP_cyclohydro2"/>
    <property type="match status" value="1"/>
</dbReference>
<comment type="caution">
    <text evidence="6">The sequence shown here is derived from an EMBL/GenBank/DDBJ whole genome shotgun (WGS) entry which is preliminary data.</text>
</comment>
<dbReference type="EMBL" id="JAAHFQ010000080">
    <property type="protein sequence ID" value="NER27204.1"/>
    <property type="molecule type" value="Genomic_DNA"/>
</dbReference>
<evidence type="ECO:0000259" key="5">
    <source>
        <dbReference type="Pfam" id="PF12471"/>
    </source>
</evidence>
<feature type="domain" description="GTP cyclohydrolase N-terminal" evidence="5">
    <location>
        <begin position="11"/>
        <end position="200"/>
    </location>
</feature>
<name>A0A6B3NB04_9CYAN</name>
<dbReference type="PANTHER" id="PTHR47259:SF2">
    <property type="entry name" value="URACIL-REGULATED PROTEIN 1"/>
    <property type="match status" value="1"/>
</dbReference>